<protein>
    <submittedName>
        <fullName evidence="2">Uncharacterized protein</fullName>
    </submittedName>
</protein>
<keyword evidence="1" id="KW-0812">Transmembrane</keyword>
<organism evidence="2 3">
    <name type="scientific">Limosilactobacillus reuteri subsp. rodentium (strain DSM 17509 / CIP 109821 / 100-23)</name>
    <name type="common">Lactobacillus reuteri</name>
    <dbReference type="NCBI Taxonomy" id="349123"/>
    <lineage>
        <taxon>Bacteria</taxon>
        <taxon>Bacillati</taxon>
        <taxon>Bacillota</taxon>
        <taxon>Bacilli</taxon>
        <taxon>Lactobacillales</taxon>
        <taxon>Lactobacillaceae</taxon>
        <taxon>Limosilactobacillus</taxon>
    </lineage>
</organism>
<evidence type="ECO:0000313" key="2">
    <source>
        <dbReference type="EMBL" id="EDX41895.1"/>
    </source>
</evidence>
<accession>B3XQU4</accession>
<keyword evidence="1" id="KW-1133">Transmembrane helix</keyword>
<reference evidence="3" key="1">
    <citation type="submission" date="2008-06" db="EMBL/GenBank/DDBJ databases">
        <title>Permanent draft sequence of Lactobacillus reuteri 100-23.</title>
        <authorList>
            <consortium name="US DOE Joint Genome Institute"/>
            <person name="Copeland A."/>
            <person name="Lucas S."/>
            <person name="Lapidus A."/>
            <person name="Barry K."/>
            <person name="Detter J.C."/>
            <person name="Glavina del Rio T."/>
            <person name="Hammon N."/>
            <person name="Israni S."/>
            <person name="Dalin E."/>
            <person name="Tice H."/>
            <person name="Pitluck S."/>
            <person name="Sun H."/>
            <person name="Schmutz J."/>
            <person name="Larimer F."/>
            <person name="Land M."/>
            <person name="Hauser L."/>
            <person name="Walter J."/>
            <person name="Heng N.C.K."/>
            <person name="Tannock G.W."/>
            <person name="Richardson P."/>
        </authorList>
    </citation>
    <scope>NUCLEOTIDE SEQUENCE [LARGE SCALE GENOMIC DNA]</scope>
    <source>
        <strain evidence="3">DSM 17509 / CIP 109821 / 100-23</strain>
    </source>
</reference>
<evidence type="ECO:0000313" key="3">
    <source>
        <dbReference type="Proteomes" id="UP000003853"/>
    </source>
</evidence>
<feature type="transmembrane region" description="Helical" evidence="1">
    <location>
        <begin position="28"/>
        <end position="52"/>
    </location>
</feature>
<dbReference type="InterPro" id="IPR036259">
    <property type="entry name" value="MFS_trans_sf"/>
</dbReference>
<feature type="transmembrane region" description="Helical" evidence="1">
    <location>
        <begin position="73"/>
        <end position="94"/>
    </location>
</feature>
<name>B3XQU4_LIMR1</name>
<sequence length="100" mass="10874">MIGTSLCLIALIAFTIYGQHLTNTFIALVYILYMGGMGMCMGCVMTSALTVIGKEKQSQGNAILNTLQQFAGAIGTQEAFGMLTVFCIIIWISYYQSVKK</sequence>
<keyword evidence="1" id="KW-0472">Membrane</keyword>
<dbReference type="SUPFAM" id="SSF103473">
    <property type="entry name" value="MFS general substrate transporter"/>
    <property type="match status" value="1"/>
</dbReference>
<dbReference type="EMBL" id="AAPZ02000002">
    <property type="protein sequence ID" value="EDX41895.1"/>
    <property type="molecule type" value="Genomic_DNA"/>
</dbReference>
<dbReference type="PATRIC" id="fig|349123.13.peg.412"/>
<comment type="caution">
    <text evidence="2">The sequence shown here is derived from an EMBL/GenBank/DDBJ whole genome shotgun (WGS) entry which is preliminary data.</text>
</comment>
<gene>
    <name evidence="2" type="ORF">Lreu23DRAFT_3406</name>
</gene>
<proteinExistence type="predicted"/>
<dbReference type="AlphaFoldDB" id="B3XQU4"/>
<evidence type="ECO:0000256" key="1">
    <source>
        <dbReference type="SAM" id="Phobius"/>
    </source>
</evidence>
<dbReference type="Gene3D" id="1.20.1250.20">
    <property type="entry name" value="MFS general substrate transporter like domains"/>
    <property type="match status" value="1"/>
</dbReference>
<dbReference type="Proteomes" id="UP000003853">
    <property type="component" value="Unassembled WGS sequence"/>
</dbReference>
<dbReference type="eggNOG" id="COG2223">
    <property type="taxonomic scope" value="Bacteria"/>
</dbReference>